<dbReference type="SMART" id="SM00267">
    <property type="entry name" value="GGDEF"/>
    <property type="match status" value="1"/>
</dbReference>
<dbReference type="Proteomes" id="UP001429354">
    <property type="component" value="Unassembled WGS sequence"/>
</dbReference>
<dbReference type="SUPFAM" id="SSF55073">
    <property type="entry name" value="Nucleotide cyclase"/>
    <property type="match status" value="1"/>
</dbReference>
<dbReference type="InterPro" id="IPR000160">
    <property type="entry name" value="GGDEF_dom"/>
</dbReference>
<dbReference type="CDD" id="cd01948">
    <property type="entry name" value="EAL"/>
    <property type="match status" value="1"/>
</dbReference>
<gene>
    <name evidence="3" type="ORF">DT603_13695</name>
</gene>
<feature type="domain" description="GGDEF" evidence="2">
    <location>
        <begin position="46"/>
        <end position="179"/>
    </location>
</feature>
<evidence type="ECO:0000259" key="1">
    <source>
        <dbReference type="PROSITE" id="PS50883"/>
    </source>
</evidence>
<sequence length="434" mass="47279">MPTGSIPGNCTFEPRHGAPARAGERRVLNRQLLFDAIERLASPATGEGALLIVRMRNLHDYEAMFGYEAGDALVLAFEARLRECLRSVDVAVRIGECDFAVVLPGLADRNHVSLAAAKVSRTFQEPLQVRNRPAWTNVAVGACAVADAGTPTLLCRQADVACRRAWELRERHFLHAGLSSTLVGYEELQAAITGNQMQLFLQPVFSMQDGELKSFESLSRWVHPVHGQIRPAVFVPMAEQAGLIHELTRWNLNATFRHCSPFIEAHPGIKCAVNISPVALTAPGFVEQMASAFRLWKIAPGSVVLEITETAFVDNQEQLVEALSALHAVGVGISIDDFGTGYSSLSYIRRFAVDELKIDMSFVHDLAGSARARRLVAWMIQMAHGMGAIAVAEGIEDAETWARLGEMGCDHGQGYYPGRPQPAEEALALLASAS</sequence>
<dbReference type="NCBIfam" id="TIGR00254">
    <property type="entry name" value="GGDEF"/>
    <property type="match status" value="1"/>
</dbReference>
<dbReference type="EMBL" id="QOVG01000010">
    <property type="protein sequence ID" value="NDK39892.1"/>
    <property type="molecule type" value="Genomic_DNA"/>
</dbReference>
<dbReference type="Pfam" id="PF00563">
    <property type="entry name" value="EAL"/>
    <property type="match status" value="1"/>
</dbReference>
<feature type="domain" description="EAL" evidence="1">
    <location>
        <begin position="181"/>
        <end position="434"/>
    </location>
</feature>
<accession>A0ABX0AH34</accession>
<dbReference type="InterPro" id="IPR001633">
    <property type="entry name" value="EAL_dom"/>
</dbReference>
<comment type="caution">
    <text evidence="3">The sequence shown here is derived from an EMBL/GenBank/DDBJ whole genome shotgun (WGS) entry which is preliminary data.</text>
</comment>
<dbReference type="InterPro" id="IPR050706">
    <property type="entry name" value="Cyclic-di-GMP_PDE-like"/>
</dbReference>
<dbReference type="InterPro" id="IPR029787">
    <property type="entry name" value="Nucleotide_cyclase"/>
</dbReference>
<dbReference type="PANTHER" id="PTHR33121:SF70">
    <property type="entry name" value="SIGNALING PROTEIN YKOW"/>
    <property type="match status" value="1"/>
</dbReference>
<evidence type="ECO:0000259" key="2">
    <source>
        <dbReference type="PROSITE" id="PS50887"/>
    </source>
</evidence>
<dbReference type="SUPFAM" id="SSF141868">
    <property type="entry name" value="EAL domain-like"/>
    <property type="match status" value="1"/>
</dbReference>
<protein>
    <submittedName>
        <fullName evidence="3">GGDEF domain-containing protein</fullName>
    </submittedName>
</protein>
<dbReference type="PROSITE" id="PS50887">
    <property type="entry name" value="GGDEF"/>
    <property type="match status" value="1"/>
</dbReference>
<dbReference type="Gene3D" id="3.20.20.450">
    <property type="entry name" value="EAL domain"/>
    <property type="match status" value="1"/>
</dbReference>
<evidence type="ECO:0000313" key="3">
    <source>
        <dbReference type="EMBL" id="NDK39892.1"/>
    </source>
</evidence>
<dbReference type="InterPro" id="IPR035919">
    <property type="entry name" value="EAL_sf"/>
</dbReference>
<organism evidence="3 4">
    <name type="scientific">Pseudoxanthomonas gei</name>
    <dbReference type="NCBI Taxonomy" id="1383030"/>
    <lineage>
        <taxon>Bacteria</taxon>
        <taxon>Pseudomonadati</taxon>
        <taxon>Pseudomonadota</taxon>
        <taxon>Gammaproteobacteria</taxon>
        <taxon>Lysobacterales</taxon>
        <taxon>Lysobacteraceae</taxon>
        <taxon>Pseudoxanthomonas</taxon>
    </lineage>
</organism>
<dbReference type="SMART" id="SM00052">
    <property type="entry name" value="EAL"/>
    <property type="match status" value="1"/>
</dbReference>
<proteinExistence type="predicted"/>
<reference evidence="3 4" key="1">
    <citation type="submission" date="2018-07" db="EMBL/GenBank/DDBJ databases">
        <title>Whole genome Sequencing of Pseudoxanthomonas gei KCTC 32298 (T).</title>
        <authorList>
            <person name="Kumar S."/>
            <person name="Bansal K."/>
            <person name="Kaur A."/>
            <person name="Patil P."/>
            <person name="Sharma S."/>
            <person name="Patil P.B."/>
        </authorList>
    </citation>
    <scope>NUCLEOTIDE SEQUENCE [LARGE SCALE GENOMIC DNA]</scope>
    <source>
        <strain evidence="3 4">KCTC 32298</strain>
    </source>
</reference>
<evidence type="ECO:0000313" key="4">
    <source>
        <dbReference type="Proteomes" id="UP001429354"/>
    </source>
</evidence>
<dbReference type="InterPro" id="IPR043128">
    <property type="entry name" value="Rev_trsase/Diguanyl_cyclase"/>
</dbReference>
<dbReference type="PANTHER" id="PTHR33121">
    <property type="entry name" value="CYCLIC DI-GMP PHOSPHODIESTERASE PDEF"/>
    <property type="match status" value="1"/>
</dbReference>
<dbReference type="Gene3D" id="3.30.70.270">
    <property type="match status" value="1"/>
</dbReference>
<dbReference type="PROSITE" id="PS50883">
    <property type="entry name" value="EAL"/>
    <property type="match status" value="1"/>
</dbReference>
<name>A0ABX0AH34_9GAMM</name>
<keyword evidence="4" id="KW-1185">Reference proteome</keyword>
<dbReference type="Pfam" id="PF00990">
    <property type="entry name" value="GGDEF"/>
    <property type="match status" value="1"/>
</dbReference>